<name>A0ABV3G4K5_9NOCA</name>
<dbReference type="EMBL" id="JBFAKC010000020">
    <property type="protein sequence ID" value="MEV0712336.1"/>
    <property type="molecule type" value="Genomic_DNA"/>
</dbReference>
<dbReference type="InterPro" id="IPR023214">
    <property type="entry name" value="HAD_sf"/>
</dbReference>
<dbReference type="Pfam" id="PF13419">
    <property type="entry name" value="HAD_2"/>
    <property type="match status" value="1"/>
</dbReference>
<protein>
    <submittedName>
        <fullName evidence="1">HAD hydrolase-like protein</fullName>
    </submittedName>
</protein>
<proteinExistence type="predicted"/>
<sequence length="234" mass="24538">MTDLRQLLTGRPCLLLDFDGPICSVFSGISSRHAAQELEGTFGAPLPPHLRATSDPFELLEYAAALSPSVATAVERKLTQLEIQAVNCAAPTPDAHNVIREAAQRPGGSVAIVSNNSTAAISAYLTAHNVNEHVSGIFARRSAETRLKPRPDLLDAALSDLGVQPDGSTFTGDSVTDLKAAHAAGVPAIGFANKPGKAERFAQYSPASTIVSMSALLDALRSLTDAESEQRPSP</sequence>
<evidence type="ECO:0000313" key="2">
    <source>
        <dbReference type="Proteomes" id="UP001551695"/>
    </source>
</evidence>
<gene>
    <name evidence="1" type="ORF">AB0I48_32735</name>
</gene>
<dbReference type="InterPro" id="IPR036412">
    <property type="entry name" value="HAD-like_sf"/>
</dbReference>
<reference evidence="1 2" key="1">
    <citation type="submission" date="2024-06" db="EMBL/GenBank/DDBJ databases">
        <title>The Natural Products Discovery Center: Release of the First 8490 Sequenced Strains for Exploring Actinobacteria Biosynthetic Diversity.</title>
        <authorList>
            <person name="Kalkreuter E."/>
            <person name="Kautsar S.A."/>
            <person name="Yang D."/>
            <person name="Bader C.D."/>
            <person name="Teijaro C.N."/>
            <person name="Fluegel L."/>
            <person name="Davis C.M."/>
            <person name="Simpson J.R."/>
            <person name="Lauterbach L."/>
            <person name="Steele A.D."/>
            <person name="Gui C."/>
            <person name="Meng S."/>
            <person name="Li G."/>
            <person name="Viehrig K."/>
            <person name="Ye F."/>
            <person name="Su P."/>
            <person name="Kiefer A.F."/>
            <person name="Nichols A."/>
            <person name="Cepeda A.J."/>
            <person name="Yan W."/>
            <person name="Fan B."/>
            <person name="Jiang Y."/>
            <person name="Adhikari A."/>
            <person name="Zheng C.-J."/>
            <person name="Schuster L."/>
            <person name="Cowan T.M."/>
            <person name="Smanski M.J."/>
            <person name="Chevrette M.G."/>
            <person name="De Carvalho L.P.S."/>
            <person name="Shen B."/>
        </authorList>
    </citation>
    <scope>NUCLEOTIDE SEQUENCE [LARGE SCALE GENOMIC DNA]</scope>
    <source>
        <strain evidence="1 2">NPDC050403</strain>
    </source>
</reference>
<evidence type="ECO:0000313" key="1">
    <source>
        <dbReference type="EMBL" id="MEV0712336.1"/>
    </source>
</evidence>
<dbReference type="SUPFAM" id="SSF56784">
    <property type="entry name" value="HAD-like"/>
    <property type="match status" value="1"/>
</dbReference>
<dbReference type="InterPro" id="IPR041492">
    <property type="entry name" value="HAD_2"/>
</dbReference>
<dbReference type="Gene3D" id="3.40.50.1000">
    <property type="entry name" value="HAD superfamily/HAD-like"/>
    <property type="match status" value="1"/>
</dbReference>
<organism evidence="1 2">
    <name type="scientific">Nocardia aurea</name>
    <dbReference type="NCBI Taxonomy" id="2144174"/>
    <lineage>
        <taxon>Bacteria</taxon>
        <taxon>Bacillati</taxon>
        <taxon>Actinomycetota</taxon>
        <taxon>Actinomycetes</taxon>
        <taxon>Mycobacteriales</taxon>
        <taxon>Nocardiaceae</taxon>
        <taxon>Nocardia</taxon>
    </lineage>
</organism>
<accession>A0ABV3G4K5</accession>
<dbReference type="PANTHER" id="PTHR43434">
    <property type="entry name" value="PHOSPHOGLYCOLATE PHOSPHATASE"/>
    <property type="match status" value="1"/>
</dbReference>
<dbReference type="PANTHER" id="PTHR43434:SF1">
    <property type="entry name" value="PHOSPHOGLYCOLATE PHOSPHATASE"/>
    <property type="match status" value="1"/>
</dbReference>
<dbReference type="CDD" id="cd01427">
    <property type="entry name" value="HAD_like"/>
    <property type="match status" value="1"/>
</dbReference>
<dbReference type="Proteomes" id="UP001551695">
    <property type="component" value="Unassembled WGS sequence"/>
</dbReference>
<comment type="caution">
    <text evidence="1">The sequence shown here is derived from an EMBL/GenBank/DDBJ whole genome shotgun (WGS) entry which is preliminary data.</text>
</comment>
<dbReference type="RefSeq" id="WP_357789284.1">
    <property type="nucleotide sequence ID" value="NZ_JBFAKC010000020.1"/>
</dbReference>
<dbReference type="InterPro" id="IPR050155">
    <property type="entry name" value="HAD-like_hydrolase_sf"/>
</dbReference>
<keyword evidence="2" id="KW-1185">Reference proteome</keyword>